<evidence type="ECO:0000313" key="1">
    <source>
        <dbReference type="EMBL" id="MEW9491376.1"/>
    </source>
</evidence>
<organism evidence="1 2">
    <name type="scientific">Candidatus Aramenus sulfurataquae</name>
    <dbReference type="NCBI Taxonomy" id="1326980"/>
    <lineage>
        <taxon>Archaea</taxon>
        <taxon>Thermoproteota</taxon>
        <taxon>Thermoprotei</taxon>
        <taxon>Sulfolobales</taxon>
        <taxon>Sulfolobaceae</taxon>
        <taxon>Candidatus Aramenus</taxon>
    </lineage>
</organism>
<proteinExistence type="predicted"/>
<name>A0ACC6TNB6_9CREN</name>
<comment type="caution">
    <text evidence="1">The sequence shown here is derived from an EMBL/GenBank/DDBJ whole genome shotgun (WGS) entry which is preliminary data.</text>
</comment>
<dbReference type="Proteomes" id="UP000053480">
    <property type="component" value="Unassembled WGS sequence"/>
</dbReference>
<reference evidence="1" key="1">
    <citation type="submission" date="2024-07" db="EMBL/GenBank/DDBJ databases">
        <title>Metagenome and Metagenome-Assembled Genomes of Archaea from a hot spring from the geothermal field of Los Azufres, Mexico.</title>
        <authorList>
            <person name="Marin-Paredes R."/>
            <person name="Martinez-Romero E."/>
            <person name="Servin-Garciduenas L.E."/>
        </authorList>
    </citation>
    <scope>NUCLEOTIDE SEQUENCE</scope>
    <source>
        <strain evidence="1">AZ1-454</strain>
    </source>
</reference>
<evidence type="ECO:0000313" key="2">
    <source>
        <dbReference type="Proteomes" id="UP000053480"/>
    </source>
</evidence>
<sequence length="87" mass="10103">MVKLINWRLMKLENEINVESKVKEEDADVLILPAGRNKLIEYFKSEDIDTKEKLIIRQVKRGKLVKEAKKLKGEGFSVKVIVVTQSY</sequence>
<protein>
    <submittedName>
        <fullName evidence="1">Uncharacterized protein</fullName>
    </submittedName>
</protein>
<gene>
    <name evidence="1" type="ORF">TQ35_0004125</name>
</gene>
<accession>A0ACC6TNB6</accession>
<dbReference type="EMBL" id="JZWS03000004">
    <property type="protein sequence ID" value="MEW9491376.1"/>
    <property type="molecule type" value="Genomic_DNA"/>
</dbReference>